<evidence type="ECO:0000313" key="1">
    <source>
        <dbReference type="EMBL" id="CAB1455204.1"/>
    </source>
</evidence>
<dbReference type="Proteomes" id="UP001153269">
    <property type="component" value="Unassembled WGS sequence"/>
</dbReference>
<dbReference type="AlphaFoldDB" id="A0A9N7ZB30"/>
<sequence length="112" mass="12369">MLNTAASIGRQLSSLNPLDNCILGEYEAREQQEGGRSVCSFCPSDLVGLLLLQLHCIRFHLFTAVLSAPVFRVTLHCVKMLSSTELSLFILFVIVGSIRRSPTPNDAFTRSE</sequence>
<name>A0A9N7ZB30_PLEPL</name>
<keyword evidence="2" id="KW-1185">Reference proteome</keyword>
<reference evidence="1" key="1">
    <citation type="submission" date="2020-03" db="EMBL/GenBank/DDBJ databases">
        <authorList>
            <person name="Weist P."/>
        </authorList>
    </citation>
    <scope>NUCLEOTIDE SEQUENCE</scope>
</reference>
<proteinExistence type="predicted"/>
<accession>A0A9N7ZB30</accession>
<gene>
    <name evidence="1" type="ORF">PLEPLA_LOCUS42975</name>
</gene>
<protein>
    <submittedName>
        <fullName evidence="1">Uncharacterized protein</fullName>
    </submittedName>
</protein>
<evidence type="ECO:0000313" key="2">
    <source>
        <dbReference type="Proteomes" id="UP001153269"/>
    </source>
</evidence>
<dbReference type="EMBL" id="CADEAL010004244">
    <property type="protein sequence ID" value="CAB1455204.1"/>
    <property type="molecule type" value="Genomic_DNA"/>
</dbReference>
<organism evidence="1 2">
    <name type="scientific">Pleuronectes platessa</name>
    <name type="common">European plaice</name>
    <dbReference type="NCBI Taxonomy" id="8262"/>
    <lineage>
        <taxon>Eukaryota</taxon>
        <taxon>Metazoa</taxon>
        <taxon>Chordata</taxon>
        <taxon>Craniata</taxon>
        <taxon>Vertebrata</taxon>
        <taxon>Euteleostomi</taxon>
        <taxon>Actinopterygii</taxon>
        <taxon>Neopterygii</taxon>
        <taxon>Teleostei</taxon>
        <taxon>Neoteleostei</taxon>
        <taxon>Acanthomorphata</taxon>
        <taxon>Carangaria</taxon>
        <taxon>Pleuronectiformes</taxon>
        <taxon>Pleuronectoidei</taxon>
        <taxon>Pleuronectidae</taxon>
        <taxon>Pleuronectes</taxon>
    </lineage>
</organism>
<comment type="caution">
    <text evidence="1">The sequence shown here is derived from an EMBL/GenBank/DDBJ whole genome shotgun (WGS) entry which is preliminary data.</text>
</comment>